<dbReference type="InterPro" id="IPR010241">
    <property type="entry name" value="Fd_pln"/>
</dbReference>
<keyword evidence="4" id="KW-0479">Metal-binding</keyword>
<dbReference type="GO" id="GO:0022900">
    <property type="term" value="P:electron transport chain"/>
    <property type="evidence" value="ECO:0007669"/>
    <property type="project" value="InterPro"/>
</dbReference>
<reference evidence="10" key="1">
    <citation type="submission" date="2019-08" db="EMBL/GenBank/DDBJ databases">
        <title>Carotenoids and Carotenoid Binding Proteins in the Halophilic Cyanobacterium Euhalothece sp. ZM00.</title>
        <authorList>
            <person name="Cho S.M."/>
            <person name="Song J.Y."/>
            <person name="Park Y.-I."/>
        </authorList>
    </citation>
    <scope>NUCLEOTIDE SEQUENCE [LARGE SCALE GENOMIC DNA]</scope>
    <source>
        <strain evidence="10">Z-M001</strain>
    </source>
</reference>
<dbReference type="Pfam" id="PF00111">
    <property type="entry name" value="Fer2"/>
    <property type="match status" value="1"/>
</dbReference>
<dbReference type="KEGG" id="enn:FRE64_02185"/>
<protein>
    <submittedName>
        <fullName evidence="10">2Fe-2S iron-sulfur cluster binding domain-containing protein</fullName>
    </submittedName>
</protein>
<dbReference type="RefSeq" id="WP_146294460.1">
    <property type="nucleotide sequence ID" value="NZ_CP042326.1"/>
</dbReference>
<comment type="similarity">
    <text evidence="1">Belongs to the 2Fe2S plant-type ferredoxin family.</text>
</comment>
<evidence type="ECO:0000256" key="2">
    <source>
        <dbReference type="ARBA" id="ARBA00022448"/>
    </source>
</evidence>
<keyword evidence="11" id="KW-1185">Reference proteome</keyword>
<keyword evidence="5" id="KW-0249">Electron transport</keyword>
<proteinExistence type="inferred from homology"/>
<dbReference type="PANTHER" id="PTHR43112">
    <property type="entry name" value="FERREDOXIN"/>
    <property type="match status" value="1"/>
</dbReference>
<comment type="cofactor">
    <cofactor evidence="8">
        <name>[2Fe-2S] cluster</name>
        <dbReference type="ChEBI" id="CHEBI:190135"/>
    </cofactor>
</comment>
<dbReference type="EMBL" id="CP042326">
    <property type="protein sequence ID" value="QDZ38849.1"/>
    <property type="molecule type" value="Genomic_DNA"/>
</dbReference>
<evidence type="ECO:0000259" key="9">
    <source>
        <dbReference type="PROSITE" id="PS51085"/>
    </source>
</evidence>
<organism evidence="10 11">
    <name type="scientific">Euhalothece natronophila Z-M001</name>
    <dbReference type="NCBI Taxonomy" id="522448"/>
    <lineage>
        <taxon>Bacteria</taxon>
        <taxon>Bacillati</taxon>
        <taxon>Cyanobacteriota</taxon>
        <taxon>Cyanophyceae</taxon>
        <taxon>Oscillatoriophycideae</taxon>
        <taxon>Chroococcales</taxon>
        <taxon>Halothecacae</taxon>
        <taxon>Halothece cluster</taxon>
        <taxon>Euhalothece</taxon>
    </lineage>
</organism>
<accession>A0A5B8NL42</accession>
<dbReference type="GO" id="GO:0051537">
    <property type="term" value="F:2 iron, 2 sulfur cluster binding"/>
    <property type="evidence" value="ECO:0007669"/>
    <property type="project" value="UniProtKB-KW"/>
</dbReference>
<name>A0A5B8NL42_9CHRO</name>
<dbReference type="SUPFAM" id="SSF54292">
    <property type="entry name" value="2Fe-2S ferredoxin-like"/>
    <property type="match status" value="1"/>
</dbReference>
<dbReference type="Gene3D" id="3.10.20.30">
    <property type="match status" value="1"/>
</dbReference>
<keyword evidence="7" id="KW-0411">Iron-sulfur</keyword>
<evidence type="ECO:0000256" key="3">
    <source>
        <dbReference type="ARBA" id="ARBA00022714"/>
    </source>
</evidence>
<dbReference type="InterPro" id="IPR001041">
    <property type="entry name" value="2Fe-2S_ferredoxin-type"/>
</dbReference>
<dbReference type="GO" id="GO:0009055">
    <property type="term" value="F:electron transfer activity"/>
    <property type="evidence" value="ECO:0007669"/>
    <property type="project" value="InterPro"/>
</dbReference>
<sequence length="104" mass="11634">MTTTYKVRLLKQKRKKPPEVDVTIDVPEDEYILDVAEEQDLDLPSSCCSGACSSCVGKIVEGEIDQEDQSFLDEDQIAKGYVLLCVAYPKSDCTIKTHQEAYLV</sequence>
<evidence type="ECO:0000256" key="7">
    <source>
        <dbReference type="ARBA" id="ARBA00023014"/>
    </source>
</evidence>
<dbReference type="NCBIfam" id="TIGR02008">
    <property type="entry name" value="fdx_plant"/>
    <property type="match status" value="1"/>
</dbReference>
<keyword evidence="6" id="KW-0408">Iron</keyword>
<dbReference type="GO" id="GO:0046872">
    <property type="term" value="F:metal ion binding"/>
    <property type="evidence" value="ECO:0007669"/>
    <property type="project" value="UniProtKB-KW"/>
</dbReference>
<dbReference type="Proteomes" id="UP000318453">
    <property type="component" value="Chromosome"/>
</dbReference>
<dbReference type="CDD" id="cd00207">
    <property type="entry name" value="fer2"/>
    <property type="match status" value="1"/>
</dbReference>
<keyword evidence="3" id="KW-0001">2Fe-2S</keyword>
<feature type="domain" description="2Fe-2S ferredoxin-type" evidence="9">
    <location>
        <begin position="5"/>
        <end position="101"/>
    </location>
</feature>
<dbReference type="OrthoDB" id="462043at2"/>
<gene>
    <name evidence="10" type="ORF">FRE64_02185</name>
</gene>
<evidence type="ECO:0000256" key="8">
    <source>
        <dbReference type="ARBA" id="ARBA00034078"/>
    </source>
</evidence>
<evidence type="ECO:0000256" key="4">
    <source>
        <dbReference type="ARBA" id="ARBA00022723"/>
    </source>
</evidence>
<dbReference type="PANTHER" id="PTHR43112:SF3">
    <property type="entry name" value="FERREDOXIN-2, CHLOROPLASTIC"/>
    <property type="match status" value="1"/>
</dbReference>
<evidence type="ECO:0000313" key="10">
    <source>
        <dbReference type="EMBL" id="QDZ38849.1"/>
    </source>
</evidence>
<dbReference type="PROSITE" id="PS51085">
    <property type="entry name" value="2FE2S_FER_2"/>
    <property type="match status" value="1"/>
</dbReference>
<dbReference type="InterPro" id="IPR012675">
    <property type="entry name" value="Beta-grasp_dom_sf"/>
</dbReference>
<evidence type="ECO:0000256" key="1">
    <source>
        <dbReference type="ARBA" id="ARBA00007874"/>
    </source>
</evidence>
<evidence type="ECO:0000256" key="5">
    <source>
        <dbReference type="ARBA" id="ARBA00022982"/>
    </source>
</evidence>
<evidence type="ECO:0000313" key="11">
    <source>
        <dbReference type="Proteomes" id="UP000318453"/>
    </source>
</evidence>
<keyword evidence="2" id="KW-0813">Transport</keyword>
<dbReference type="InterPro" id="IPR036010">
    <property type="entry name" value="2Fe-2S_ferredoxin-like_sf"/>
</dbReference>
<evidence type="ECO:0000256" key="6">
    <source>
        <dbReference type="ARBA" id="ARBA00023004"/>
    </source>
</evidence>
<dbReference type="AlphaFoldDB" id="A0A5B8NL42"/>